<accession>S7T3G8</accession>
<dbReference type="eggNOG" id="ENOG503184H">
    <property type="taxonomic scope" value="Bacteria"/>
</dbReference>
<protein>
    <submittedName>
        <fullName evidence="1">Uncharacterized protein</fullName>
    </submittedName>
</protein>
<dbReference type="RefSeq" id="WP_020887879.1">
    <property type="nucleotide sequence ID" value="NZ_ATHI01000030.1"/>
</dbReference>
<dbReference type="Proteomes" id="UP000014975">
    <property type="component" value="Unassembled WGS sequence"/>
</dbReference>
<comment type="caution">
    <text evidence="1">The sequence shown here is derived from an EMBL/GenBank/DDBJ whole genome shotgun (WGS) entry which is preliminary data.</text>
</comment>
<dbReference type="EMBL" id="ATHI01000030">
    <property type="protein sequence ID" value="EPR31055.1"/>
    <property type="molecule type" value="Genomic_DNA"/>
</dbReference>
<name>S7T3G8_9BACT</name>
<gene>
    <name evidence="1" type="ORF">dsat_1182</name>
</gene>
<keyword evidence="2" id="KW-1185">Reference proteome</keyword>
<reference evidence="1 2" key="1">
    <citation type="journal article" date="2013" name="Genome Announc.">
        <title>Draft genome sequences for three mercury-methylating, sulfate-reducing bacteria.</title>
        <authorList>
            <person name="Brown S.D."/>
            <person name="Hurt R.A.Jr."/>
            <person name="Gilmour C.C."/>
            <person name="Elias D.A."/>
        </authorList>
    </citation>
    <scope>NUCLEOTIDE SEQUENCE [LARGE SCALE GENOMIC DNA]</scope>
    <source>
        <strain evidence="1 2">DSM 16529</strain>
    </source>
</reference>
<evidence type="ECO:0000313" key="2">
    <source>
        <dbReference type="Proteomes" id="UP000014975"/>
    </source>
</evidence>
<organism evidence="1 2">
    <name type="scientific">Alkalidesulfovibrio alkalitolerans DSM 16529</name>
    <dbReference type="NCBI Taxonomy" id="1121439"/>
    <lineage>
        <taxon>Bacteria</taxon>
        <taxon>Pseudomonadati</taxon>
        <taxon>Thermodesulfobacteriota</taxon>
        <taxon>Desulfovibrionia</taxon>
        <taxon>Desulfovibrionales</taxon>
        <taxon>Desulfovibrionaceae</taxon>
        <taxon>Alkalidesulfovibrio</taxon>
    </lineage>
</organism>
<dbReference type="OrthoDB" id="5457966at2"/>
<evidence type="ECO:0000313" key="1">
    <source>
        <dbReference type="EMBL" id="EPR31055.1"/>
    </source>
</evidence>
<dbReference type="AlphaFoldDB" id="S7T3G8"/>
<dbReference type="STRING" id="1121439.dsat_1182"/>
<dbReference type="PATRIC" id="fig|1121439.3.peg.2564"/>
<sequence length="81" mass="8683">MSKDNVQKSMGLFAAVFAHTGHISKEEALAMSGLSPSAFEEVYAKAALVANKVQAAQVNKVEEFVNGLGDELDDYMGSLFK</sequence>
<proteinExistence type="predicted"/>